<dbReference type="InterPro" id="IPR001245">
    <property type="entry name" value="Ser-Thr/Tyr_kinase_cat_dom"/>
</dbReference>
<name>A0A2P6NUZ7_9EUKA</name>
<feature type="region of interest" description="Disordered" evidence="3">
    <location>
        <begin position="126"/>
        <end position="154"/>
    </location>
</feature>
<comment type="caution">
    <text evidence="5">The sequence shown here is derived from an EMBL/GenBank/DDBJ whole genome shotgun (WGS) entry which is preliminary data.</text>
</comment>
<accession>A0A2P6NUZ7</accession>
<dbReference type="Proteomes" id="UP000241769">
    <property type="component" value="Unassembled WGS sequence"/>
</dbReference>
<dbReference type="InterPro" id="IPR011009">
    <property type="entry name" value="Kinase-like_dom_sf"/>
</dbReference>
<evidence type="ECO:0000256" key="3">
    <source>
        <dbReference type="SAM" id="MobiDB-lite"/>
    </source>
</evidence>
<dbReference type="Pfam" id="PF07714">
    <property type="entry name" value="PK_Tyr_Ser-Thr"/>
    <property type="match status" value="1"/>
</dbReference>
<dbReference type="EMBL" id="MDYQ01000018">
    <property type="protein sequence ID" value="PRP87756.1"/>
    <property type="molecule type" value="Genomic_DNA"/>
</dbReference>
<evidence type="ECO:0000313" key="5">
    <source>
        <dbReference type="EMBL" id="PRP87756.1"/>
    </source>
</evidence>
<dbReference type="InterPro" id="IPR000719">
    <property type="entry name" value="Prot_kinase_dom"/>
</dbReference>
<dbReference type="SUPFAM" id="SSF56112">
    <property type="entry name" value="Protein kinase-like (PK-like)"/>
    <property type="match status" value="1"/>
</dbReference>
<dbReference type="GO" id="GO:0004672">
    <property type="term" value="F:protein kinase activity"/>
    <property type="evidence" value="ECO:0007669"/>
    <property type="project" value="InterPro"/>
</dbReference>
<keyword evidence="2" id="KW-0067">ATP-binding</keyword>
<evidence type="ECO:0000256" key="1">
    <source>
        <dbReference type="ARBA" id="ARBA00022741"/>
    </source>
</evidence>
<keyword evidence="1" id="KW-0547">Nucleotide-binding</keyword>
<reference evidence="5 6" key="1">
    <citation type="journal article" date="2018" name="Genome Biol. Evol.">
        <title>Multiple Roots of Fruiting Body Formation in Amoebozoa.</title>
        <authorList>
            <person name="Hillmann F."/>
            <person name="Forbes G."/>
            <person name="Novohradska S."/>
            <person name="Ferling I."/>
            <person name="Riege K."/>
            <person name="Groth M."/>
            <person name="Westermann M."/>
            <person name="Marz M."/>
            <person name="Spaller T."/>
            <person name="Winckler T."/>
            <person name="Schaap P."/>
            <person name="Glockner G."/>
        </authorList>
    </citation>
    <scope>NUCLEOTIDE SEQUENCE [LARGE SCALE GENOMIC DNA]</scope>
    <source>
        <strain evidence="5 6">Jena</strain>
    </source>
</reference>
<gene>
    <name evidence="5" type="ORF">PROFUN_02456</name>
</gene>
<evidence type="ECO:0000313" key="6">
    <source>
        <dbReference type="Proteomes" id="UP000241769"/>
    </source>
</evidence>
<protein>
    <submittedName>
        <fullName evidence="5">Insulin receptor isoform 1</fullName>
    </submittedName>
</protein>
<organism evidence="5 6">
    <name type="scientific">Planoprotostelium fungivorum</name>
    <dbReference type="NCBI Taxonomy" id="1890364"/>
    <lineage>
        <taxon>Eukaryota</taxon>
        <taxon>Amoebozoa</taxon>
        <taxon>Evosea</taxon>
        <taxon>Variosea</taxon>
        <taxon>Cavosteliida</taxon>
        <taxon>Cavosteliaceae</taxon>
        <taxon>Planoprotostelium</taxon>
    </lineage>
</organism>
<proteinExistence type="predicted"/>
<dbReference type="InterPro" id="IPR050198">
    <property type="entry name" value="Non-receptor_tyrosine_kinases"/>
</dbReference>
<sequence length="154" mass="17300">MQLEEGKKDWRGAKRTTNGGAPEVMTKGIYSFSSDVWSYGVLFWEVMNAGETPYGQMNSSGVKDYVLGGGKLVTKGEEIHNTIMQRCWQLESKDRITSREIVTMLRSHCSIQPAKLFGDFSTSGQAYRQNKEEANRQPASSDDTYSFSPHLSNE</sequence>
<feature type="compositionally biased region" description="Polar residues" evidence="3">
    <location>
        <begin position="137"/>
        <end position="154"/>
    </location>
</feature>
<dbReference type="PROSITE" id="PS50011">
    <property type="entry name" value="PROTEIN_KINASE_DOM"/>
    <property type="match status" value="1"/>
</dbReference>
<keyword evidence="6" id="KW-1185">Reference proteome</keyword>
<evidence type="ECO:0000259" key="4">
    <source>
        <dbReference type="PROSITE" id="PS50011"/>
    </source>
</evidence>
<dbReference type="AlphaFoldDB" id="A0A2P6NUZ7"/>
<keyword evidence="5" id="KW-0675">Receptor</keyword>
<dbReference type="InParanoid" id="A0A2P6NUZ7"/>
<dbReference type="Gene3D" id="1.10.510.10">
    <property type="entry name" value="Transferase(Phosphotransferase) domain 1"/>
    <property type="match status" value="1"/>
</dbReference>
<dbReference type="OrthoDB" id="346907at2759"/>
<dbReference type="PANTHER" id="PTHR24418">
    <property type="entry name" value="TYROSINE-PROTEIN KINASE"/>
    <property type="match status" value="1"/>
</dbReference>
<evidence type="ECO:0000256" key="2">
    <source>
        <dbReference type="ARBA" id="ARBA00022840"/>
    </source>
</evidence>
<dbReference type="GO" id="GO:0005524">
    <property type="term" value="F:ATP binding"/>
    <property type="evidence" value="ECO:0007669"/>
    <property type="project" value="UniProtKB-KW"/>
</dbReference>
<feature type="domain" description="Protein kinase" evidence="4">
    <location>
        <begin position="1"/>
        <end position="111"/>
    </location>
</feature>
<dbReference type="STRING" id="1890364.A0A2P6NUZ7"/>